<reference evidence="1 2" key="1">
    <citation type="submission" date="2014-07" db="EMBL/GenBank/DDBJ databases">
        <authorList>
            <person name="McCorrison J."/>
            <person name="Sanka R."/>
            <person name="Torralba M."/>
            <person name="Gillis M."/>
            <person name="Haft D.H."/>
            <person name="Methe B."/>
            <person name="Sutton G."/>
            <person name="Nelson K.E."/>
        </authorList>
    </citation>
    <scope>NUCLEOTIDE SEQUENCE [LARGE SCALE GENOMIC DNA]</scope>
    <source>
        <strain evidence="1 2">DNF00882</strain>
    </source>
</reference>
<dbReference type="Proteomes" id="UP000029538">
    <property type="component" value="Unassembled WGS sequence"/>
</dbReference>
<sequence length="352" mass="41332">MWLIYKKIRLYSFVFIVMLFCTKASGKVTTVSQTITWSLLKVDSLLHIKNIQEIKLLHNELYITYEFPGGYGDQLLKSYSINWDTQTIRFTKEYYKRKNGTHVFSVPITFWDENGNMFVTERDNPYIYEIKKDTVRRNGKAIISSKSECPYELVLEVKYPFILSNDKYIFIGRQKKNGHQAIFSSTTQGNKQKIEELSKIIYDKRYPSWFVNHGMFTYCPSEQKGAFAYQLFPAIEFFNFSNGTTNLFKKGLNTFNPKTISEGDIWESNPIHFKYITSNEKYVYCLYWGLSTQRALQKYKQHTFRAEIIILNWDGEIYKTLRTSRKITAIAVSEDGEHLIGFDGKNFLIATI</sequence>
<dbReference type="InterPro" id="IPR011044">
    <property type="entry name" value="Quino_amine_DH_bsu"/>
</dbReference>
<name>A0A096AHF2_9BACT</name>
<dbReference type="EMBL" id="JRNR01000136">
    <property type="protein sequence ID" value="KGF46568.1"/>
    <property type="molecule type" value="Genomic_DNA"/>
</dbReference>
<evidence type="ECO:0000313" key="1">
    <source>
        <dbReference type="EMBL" id="KGF46568.1"/>
    </source>
</evidence>
<proteinExistence type="predicted"/>
<protein>
    <submittedName>
        <fullName evidence="1">Uncharacterized protein</fullName>
    </submittedName>
</protein>
<organism evidence="1 2">
    <name type="scientific">Prevotella disiens DNF00882</name>
    <dbReference type="NCBI Taxonomy" id="1401075"/>
    <lineage>
        <taxon>Bacteria</taxon>
        <taxon>Pseudomonadati</taxon>
        <taxon>Bacteroidota</taxon>
        <taxon>Bacteroidia</taxon>
        <taxon>Bacteroidales</taxon>
        <taxon>Prevotellaceae</taxon>
        <taxon>Prevotella</taxon>
    </lineage>
</organism>
<accession>A0A096AHF2</accession>
<comment type="caution">
    <text evidence="1">The sequence shown here is derived from an EMBL/GenBank/DDBJ whole genome shotgun (WGS) entry which is preliminary data.</text>
</comment>
<dbReference type="AlphaFoldDB" id="A0A096AHF2"/>
<dbReference type="SUPFAM" id="SSF50969">
    <property type="entry name" value="YVTN repeat-like/Quinoprotein amine dehydrogenase"/>
    <property type="match status" value="1"/>
</dbReference>
<gene>
    <name evidence="1" type="ORF">HMPREF0654_11250</name>
</gene>
<evidence type="ECO:0000313" key="2">
    <source>
        <dbReference type="Proteomes" id="UP000029538"/>
    </source>
</evidence>
<dbReference type="RefSeq" id="WP_008448445.1">
    <property type="nucleotide sequence ID" value="NZ_JRNR01000136.1"/>
</dbReference>